<feature type="region of interest" description="Disordered" evidence="1">
    <location>
        <begin position="148"/>
        <end position="177"/>
    </location>
</feature>
<protein>
    <submittedName>
        <fullName evidence="2">Uncharacterized protein</fullName>
    </submittedName>
</protein>
<evidence type="ECO:0000256" key="1">
    <source>
        <dbReference type="SAM" id="MobiDB-lite"/>
    </source>
</evidence>
<feature type="region of interest" description="Disordered" evidence="1">
    <location>
        <begin position="45"/>
        <end position="73"/>
    </location>
</feature>
<name>A0A9P1CKH8_9DINO</name>
<feature type="region of interest" description="Disordered" evidence="1">
    <location>
        <begin position="1"/>
        <end position="26"/>
    </location>
</feature>
<evidence type="ECO:0000313" key="4">
    <source>
        <dbReference type="Proteomes" id="UP001152797"/>
    </source>
</evidence>
<gene>
    <name evidence="2" type="ORF">C1SCF055_LOCUS20640</name>
</gene>
<dbReference type="Proteomes" id="UP001152797">
    <property type="component" value="Unassembled WGS sequence"/>
</dbReference>
<accession>A0A9P1CKH8</accession>
<organism evidence="2">
    <name type="scientific">Cladocopium goreaui</name>
    <dbReference type="NCBI Taxonomy" id="2562237"/>
    <lineage>
        <taxon>Eukaryota</taxon>
        <taxon>Sar</taxon>
        <taxon>Alveolata</taxon>
        <taxon>Dinophyceae</taxon>
        <taxon>Suessiales</taxon>
        <taxon>Symbiodiniaceae</taxon>
        <taxon>Cladocopium</taxon>
    </lineage>
</organism>
<proteinExistence type="predicted"/>
<sequence length="203" mass="22789">MMQVRAEQAERQRLKDPVEWGRRRQQSIKEAEVLRAEGRFGHLTTEHTFRPAVPRGNRGNRGNRCDRSPGGLSPRPNVSCSIVRGLPVSEPLVWRQLPSASLAAKAMSLLEVPPQPDQPSLEVGPMQWHPEHVPELEPMEVAVAQDHPRKHIEEQEDQEMTSGADAPSPRLPARFSWNEWAPEAEDLFSPVESCSDESDAGQM</sequence>
<dbReference type="EMBL" id="CAMXCT030001891">
    <property type="protein sequence ID" value="CAL4781259.1"/>
    <property type="molecule type" value="Genomic_DNA"/>
</dbReference>
<reference evidence="2" key="1">
    <citation type="submission" date="2022-10" db="EMBL/GenBank/DDBJ databases">
        <authorList>
            <person name="Chen Y."/>
            <person name="Dougan E. K."/>
            <person name="Chan C."/>
            <person name="Rhodes N."/>
            <person name="Thang M."/>
        </authorList>
    </citation>
    <scope>NUCLEOTIDE SEQUENCE</scope>
</reference>
<evidence type="ECO:0000313" key="3">
    <source>
        <dbReference type="EMBL" id="CAL4781259.1"/>
    </source>
</evidence>
<reference evidence="3 4" key="2">
    <citation type="submission" date="2024-05" db="EMBL/GenBank/DDBJ databases">
        <authorList>
            <person name="Chen Y."/>
            <person name="Shah S."/>
            <person name="Dougan E. K."/>
            <person name="Thang M."/>
            <person name="Chan C."/>
        </authorList>
    </citation>
    <scope>NUCLEOTIDE SEQUENCE [LARGE SCALE GENOMIC DNA]</scope>
</reference>
<comment type="caution">
    <text evidence="2">The sequence shown here is derived from an EMBL/GenBank/DDBJ whole genome shotgun (WGS) entry which is preliminary data.</text>
</comment>
<dbReference type="AlphaFoldDB" id="A0A9P1CKH8"/>
<feature type="compositionally biased region" description="Basic and acidic residues" evidence="1">
    <location>
        <begin position="7"/>
        <end position="26"/>
    </location>
</feature>
<keyword evidence="4" id="KW-1185">Reference proteome</keyword>
<dbReference type="EMBL" id="CAMXCT020001891">
    <property type="protein sequence ID" value="CAL1147322.1"/>
    <property type="molecule type" value="Genomic_DNA"/>
</dbReference>
<evidence type="ECO:0000313" key="2">
    <source>
        <dbReference type="EMBL" id="CAI3993947.1"/>
    </source>
</evidence>
<dbReference type="EMBL" id="CAMXCT010001891">
    <property type="protein sequence ID" value="CAI3993947.1"/>
    <property type="molecule type" value="Genomic_DNA"/>
</dbReference>